<dbReference type="Proteomes" id="UP000192251">
    <property type="component" value="Chromosome"/>
</dbReference>
<accession>A0ABC8BPZ1</accession>
<evidence type="ECO:0000313" key="2">
    <source>
        <dbReference type="Proteomes" id="UP000192251"/>
    </source>
</evidence>
<dbReference type="EMBL" id="CP020563">
    <property type="protein sequence ID" value="ARF72302.1"/>
    <property type="molecule type" value="Genomic_DNA"/>
</dbReference>
<dbReference type="KEGG" id="kab:B7C62_08460"/>
<keyword evidence="2" id="KW-1185">Reference proteome</keyword>
<dbReference type="Pfam" id="PF15594">
    <property type="entry name" value="Imm50"/>
    <property type="match status" value="1"/>
</dbReference>
<sequence>MSESDWAHFLENPESIHALYDKEPRLEQSDLFHVLADERSDSITLGFRTYEIPTRTRPEREGAKYNSFSFHLIFDGVQELFIRGWTAPAHKRVSIRRDPDENLTVTITSDGSSVAFRAHSLSLSAARVGLVSRFE</sequence>
<dbReference type="AlphaFoldDB" id="A0ABC8BPZ1"/>
<organism evidence="1 2">
    <name type="scientific">Kitasatospora albolonga</name>
    <dbReference type="NCBI Taxonomy" id="68173"/>
    <lineage>
        <taxon>Bacteria</taxon>
        <taxon>Bacillati</taxon>
        <taxon>Actinomycetota</taxon>
        <taxon>Actinomycetes</taxon>
        <taxon>Kitasatosporales</taxon>
        <taxon>Streptomycetaceae</taxon>
        <taxon>Kitasatospora</taxon>
    </lineage>
</organism>
<gene>
    <name evidence="1" type="ORF">B7C62_08460</name>
</gene>
<dbReference type="InterPro" id="IPR028957">
    <property type="entry name" value="Imm50"/>
</dbReference>
<reference evidence="1 2" key="1">
    <citation type="submission" date="2017-04" db="EMBL/GenBank/DDBJ databases">
        <title>The complete genome sequence of Streptomyces albolongus YIM 101047, the producer of novel bafilomycins and novel odoriferous sesquiterpenoids.</title>
        <authorList>
            <person name="Yin M."/>
            <person name="Jiang Y."/>
        </authorList>
    </citation>
    <scope>NUCLEOTIDE SEQUENCE [LARGE SCALE GENOMIC DNA]</scope>
    <source>
        <strain evidence="1 2">YIM 101047</strain>
    </source>
</reference>
<evidence type="ECO:0000313" key="1">
    <source>
        <dbReference type="EMBL" id="ARF72302.1"/>
    </source>
</evidence>
<name>A0ABC8BPZ1_9ACTN</name>
<dbReference type="RefSeq" id="WP_084745648.1">
    <property type="nucleotide sequence ID" value="NZ_CP020563.1"/>
</dbReference>
<proteinExistence type="predicted"/>
<protein>
    <submittedName>
        <fullName evidence="1">Uncharacterized protein</fullName>
    </submittedName>
</protein>